<feature type="transmembrane region" description="Helical" evidence="1">
    <location>
        <begin position="31"/>
        <end position="51"/>
    </location>
</feature>
<keyword evidence="1" id="KW-0812">Transmembrane</keyword>
<name>U5SBU0_9LACT</name>
<feature type="transmembrane region" description="Helical" evidence="1">
    <location>
        <begin position="6"/>
        <end position="24"/>
    </location>
</feature>
<gene>
    <name evidence="2" type="ORF">Q783_00365</name>
</gene>
<evidence type="ECO:0008006" key="4">
    <source>
        <dbReference type="Google" id="ProtNLM"/>
    </source>
</evidence>
<dbReference type="EMBL" id="CP006812">
    <property type="protein sequence ID" value="AGY82749.1"/>
    <property type="molecule type" value="Genomic_DNA"/>
</dbReference>
<dbReference type="Proteomes" id="UP000017469">
    <property type="component" value="Chromosome"/>
</dbReference>
<organism evidence="2 3">
    <name type="scientific">Carnobacterium inhibens subsp. gilichinskyi</name>
    <dbReference type="NCBI Taxonomy" id="1266845"/>
    <lineage>
        <taxon>Bacteria</taxon>
        <taxon>Bacillati</taxon>
        <taxon>Bacillota</taxon>
        <taxon>Bacilli</taxon>
        <taxon>Lactobacillales</taxon>
        <taxon>Carnobacteriaceae</taxon>
        <taxon>Carnobacterium</taxon>
    </lineage>
</organism>
<keyword evidence="1" id="KW-1133">Transmembrane helix</keyword>
<evidence type="ECO:0000313" key="3">
    <source>
        <dbReference type="Proteomes" id="UP000017469"/>
    </source>
</evidence>
<evidence type="ECO:0000313" key="2">
    <source>
        <dbReference type="EMBL" id="AGY82749.1"/>
    </source>
</evidence>
<dbReference type="AlphaFoldDB" id="U5SBU0"/>
<accession>U5SBU0</accession>
<feature type="transmembrane region" description="Helical" evidence="1">
    <location>
        <begin position="71"/>
        <end position="94"/>
    </location>
</feature>
<dbReference type="STRING" id="1266845.Q783_00365"/>
<sequence length="139" mass="16086">MFAMQPFYAIVVGIVYIGSIYLLVRKEKKYISFSITIFSSLLQLSFLFLWFEKLVFLMTTQNVGFQAYEKFSTFVTTSYFVLFIPQLVIFAWYGIKKIGAQDQFPLLKVIFIIFYVGALAGILILGQPIFEILYYGFAP</sequence>
<keyword evidence="1" id="KW-0472">Membrane</keyword>
<proteinExistence type="predicted"/>
<protein>
    <recommendedName>
        <fullName evidence="4">Histidine kinase N-terminal 7TM region domain-containing protein</fullName>
    </recommendedName>
</protein>
<dbReference type="PATRIC" id="fig|1266845.5.peg.69"/>
<feature type="transmembrane region" description="Helical" evidence="1">
    <location>
        <begin position="106"/>
        <end position="130"/>
    </location>
</feature>
<dbReference type="KEGG" id="caw:Q783_00365"/>
<dbReference type="HOGENOM" id="CLU_1871671_0_0_9"/>
<evidence type="ECO:0000256" key="1">
    <source>
        <dbReference type="SAM" id="Phobius"/>
    </source>
</evidence>
<reference evidence="2 3" key="1">
    <citation type="journal article" date="2013" name="Genome Announc.">
        <title>Complete Genome Sequence of Carnobacterium gilichinskyi Strain WN1359T (DSM 27470T).</title>
        <authorList>
            <person name="Leonard M.T."/>
            <person name="Panayotova N."/>
            <person name="Farmerie W.G."/>
            <person name="Triplett E.W."/>
            <person name="Nicholson W.L."/>
        </authorList>
    </citation>
    <scope>NUCLEOTIDE SEQUENCE [LARGE SCALE GENOMIC DNA]</scope>
    <source>
        <strain evidence="2 3">WN1359</strain>
    </source>
</reference>
<dbReference type="RefSeq" id="WP_023176573.1">
    <property type="nucleotide sequence ID" value="NC_022606.1"/>
</dbReference>